<dbReference type="AlphaFoldDB" id="A0A3N4K068"/>
<dbReference type="GO" id="GO:0005737">
    <property type="term" value="C:cytoplasm"/>
    <property type="evidence" value="ECO:0007669"/>
    <property type="project" value="UniProtKB-SubCell"/>
</dbReference>
<dbReference type="OrthoDB" id="2129491at2759"/>
<dbReference type="GO" id="GO:0051959">
    <property type="term" value="F:dynein light intermediate chain binding"/>
    <property type="evidence" value="ECO:0007669"/>
    <property type="project" value="TreeGrafter"/>
</dbReference>
<keyword evidence="3" id="KW-0175">Coiled coil</keyword>
<dbReference type="GO" id="GO:0005815">
    <property type="term" value="C:microtubule organizing center"/>
    <property type="evidence" value="ECO:0007669"/>
    <property type="project" value="TreeGrafter"/>
</dbReference>
<dbReference type="CDD" id="cd22211">
    <property type="entry name" value="HkD_SF"/>
    <property type="match status" value="1"/>
</dbReference>
<comment type="subcellular location">
    <subcellularLocation>
        <location evidence="1">Cytoplasm</location>
    </subcellularLocation>
</comment>
<dbReference type="SUPFAM" id="SSF116907">
    <property type="entry name" value="Hook domain"/>
    <property type="match status" value="1"/>
</dbReference>
<accession>A0A3N4K068</accession>
<organism evidence="5 6">
    <name type="scientific">Choiromyces venosus 120613-1</name>
    <dbReference type="NCBI Taxonomy" id="1336337"/>
    <lineage>
        <taxon>Eukaryota</taxon>
        <taxon>Fungi</taxon>
        <taxon>Dikarya</taxon>
        <taxon>Ascomycota</taxon>
        <taxon>Pezizomycotina</taxon>
        <taxon>Pezizomycetes</taxon>
        <taxon>Pezizales</taxon>
        <taxon>Tuberaceae</taxon>
        <taxon>Choiromyces</taxon>
    </lineage>
</organism>
<protein>
    <recommendedName>
        <fullName evidence="4">HOOK N-terminal domain-containing protein</fullName>
    </recommendedName>
</protein>
<gene>
    <name evidence="5" type="ORF">L873DRAFT_418300</name>
</gene>
<evidence type="ECO:0000313" key="5">
    <source>
        <dbReference type="EMBL" id="RPB02592.1"/>
    </source>
</evidence>
<evidence type="ECO:0000313" key="6">
    <source>
        <dbReference type="Proteomes" id="UP000276215"/>
    </source>
</evidence>
<keyword evidence="6" id="KW-1185">Reference proteome</keyword>
<dbReference type="Gene3D" id="1.10.418.10">
    <property type="entry name" value="Calponin-like domain"/>
    <property type="match status" value="1"/>
</dbReference>
<dbReference type="EMBL" id="ML120367">
    <property type="protein sequence ID" value="RPB02592.1"/>
    <property type="molecule type" value="Genomic_DNA"/>
</dbReference>
<dbReference type="Proteomes" id="UP000276215">
    <property type="component" value="Unassembled WGS sequence"/>
</dbReference>
<evidence type="ECO:0000256" key="1">
    <source>
        <dbReference type="ARBA" id="ARBA00004496"/>
    </source>
</evidence>
<dbReference type="PANTHER" id="PTHR18947">
    <property type="entry name" value="HOOK PROTEINS"/>
    <property type="match status" value="1"/>
</dbReference>
<sequence>MSNERAVAAALVDWINACPIEPKISNLGELSDGFVITKVLLAIDPYYFRSTAPNSDGAGGASPGAHWVLKFHKLKRLHKDLTKYYTENLGHRLPSPPPNLTLIAKDGNVGESIKVGFRDYRLSDYCSCLTTADGI</sequence>
<name>A0A3N4K068_9PEZI</name>
<keyword evidence="2" id="KW-0963">Cytoplasm</keyword>
<dbReference type="STRING" id="1336337.A0A3N4K068"/>
<feature type="domain" description="HOOK N-terminal" evidence="4">
    <location>
        <begin position="9"/>
        <end position="111"/>
    </location>
</feature>
<dbReference type="GO" id="GO:0008017">
    <property type="term" value="F:microtubule binding"/>
    <property type="evidence" value="ECO:0007669"/>
    <property type="project" value="TreeGrafter"/>
</dbReference>
<dbReference type="PANTHER" id="PTHR18947:SF28">
    <property type="entry name" value="GIRDIN, ISOFORM A"/>
    <property type="match status" value="1"/>
</dbReference>
<proteinExistence type="predicted"/>
<dbReference type="Pfam" id="PF19047">
    <property type="entry name" value="HOOK_N"/>
    <property type="match status" value="1"/>
</dbReference>
<reference evidence="5 6" key="1">
    <citation type="journal article" date="2018" name="Nat. Ecol. Evol.">
        <title>Pezizomycetes genomes reveal the molecular basis of ectomycorrhizal truffle lifestyle.</title>
        <authorList>
            <person name="Murat C."/>
            <person name="Payen T."/>
            <person name="Noel B."/>
            <person name="Kuo A."/>
            <person name="Morin E."/>
            <person name="Chen J."/>
            <person name="Kohler A."/>
            <person name="Krizsan K."/>
            <person name="Balestrini R."/>
            <person name="Da Silva C."/>
            <person name="Montanini B."/>
            <person name="Hainaut M."/>
            <person name="Levati E."/>
            <person name="Barry K.W."/>
            <person name="Belfiori B."/>
            <person name="Cichocki N."/>
            <person name="Clum A."/>
            <person name="Dockter R.B."/>
            <person name="Fauchery L."/>
            <person name="Guy J."/>
            <person name="Iotti M."/>
            <person name="Le Tacon F."/>
            <person name="Lindquist E.A."/>
            <person name="Lipzen A."/>
            <person name="Malagnac F."/>
            <person name="Mello A."/>
            <person name="Molinier V."/>
            <person name="Miyauchi S."/>
            <person name="Poulain J."/>
            <person name="Riccioni C."/>
            <person name="Rubini A."/>
            <person name="Sitrit Y."/>
            <person name="Splivallo R."/>
            <person name="Traeger S."/>
            <person name="Wang M."/>
            <person name="Zifcakova L."/>
            <person name="Wipf D."/>
            <person name="Zambonelli A."/>
            <person name="Paolocci F."/>
            <person name="Nowrousian M."/>
            <person name="Ottonello S."/>
            <person name="Baldrian P."/>
            <person name="Spatafora J.W."/>
            <person name="Henrissat B."/>
            <person name="Nagy L.G."/>
            <person name="Aury J.M."/>
            <person name="Wincker P."/>
            <person name="Grigoriev I.V."/>
            <person name="Bonfante P."/>
            <person name="Martin F.M."/>
        </authorList>
    </citation>
    <scope>NUCLEOTIDE SEQUENCE [LARGE SCALE GENOMIC DNA]</scope>
    <source>
        <strain evidence="5 6">120613-1</strain>
    </source>
</reference>
<evidence type="ECO:0000256" key="3">
    <source>
        <dbReference type="ARBA" id="ARBA00023054"/>
    </source>
</evidence>
<evidence type="ECO:0000256" key="2">
    <source>
        <dbReference type="ARBA" id="ARBA00022490"/>
    </source>
</evidence>
<dbReference type="InterPro" id="IPR043936">
    <property type="entry name" value="HOOK_N"/>
</dbReference>
<dbReference type="GO" id="GO:0031122">
    <property type="term" value="P:cytoplasmic microtubule organization"/>
    <property type="evidence" value="ECO:0007669"/>
    <property type="project" value="TreeGrafter"/>
</dbReference>
<evidence type="ECO:0000259" key="4">
    <source>
        <dbReference type="Pfam" id="PF19047"/>
    </source>
</evidence>
<dbReference type="InterPro" id="IPR036872">
    <property type="entry name" value="CH_dom_sf"/>
</dbReference>
<dbReference type="GO" id="GO:0030705">
    <property type="term" value="P:cytoskeleton-dependent intracellular transport"/>
    <property type="evidence" value="ECO:0007669"/>
    <property type="project" value="InterPro"/>
</dbReference>